<evidence type="ECO:0000313" key="1">
    <source>
        <dbReference type="EMBL" id="MBM4628666.1"/>
    </source>
</evidence>
<gene>
    <name evidence="1" type="ORF">GS453_18315</name>
</gene>
<evidence type="ECO:0000313" key="2">
    <source>
        <dbReference type="Proteomes" id="UP000738270"/>
    </source>
</evidence>
<dbReference type="EMBL" id="WUXD01000056">
    <property type="protein sequence ID" value="MBM4628666.1"/>
    <property type="molecule type" value="Genomic_DNA"/>
</dbReference>
<comment type="caution">
    <text evidence="1">The sequence shown here is derived from an EMBL/GenBank/DDBJ whole genome shotgun (WGS) entry which is preliminary data.</text>
</comment>
<name>A0AAP2AQ96_RHOHA</name>
<accession>A0AAP2AQ96</accession>
<dbReference type="AlphaFoldDB" id="A0AAP2AQ96"/>
<organism evidence="1 2">
    <name type="scientific">Rhodococcus hoagii</name>
    <name type="common">Corynebacterium equii</name>
    <dbReference type="NCBI Taxonomy" id="43767"/>
    <lineage>
        <taxon>Bacteria</taxon>
        <taxon>Bacillati</taxon>
        <taxon>Actinomycetota</taxon>
        <taxon>Actinomycetes</taxon>
        <taxon>Mycobacteriales</taxon>
        <taxon>Nocardiaceae</taxon>
        <taxon>Prescottella</taxon>
    </lineage>
</organism>
<proteinExistence type="predicted"/>
<protein>
    <submittedName>
        <fullName evidence="1">Uncharacterized protein</fullName>
    </submittedName>
</protein>
<reference evidence="1" key="1">
    <citation type="submission" date="2019-11" db="EMBL/GenBank/DDBJ databases">
        <title>Spread of Macrolides and rifampicin resistant Rhodococcus equi in clinical isolates in the USA.</title>
        <authorList>
            <person name="Alvarez-Narvaez S."/>
            <person name="Huber L."/>
            <person name="Cohen N.D."/>
            <person name="Slovis N."/>
            <person name="Greiter M."/>
            <person name="Giguere S."/>
            <person name="Hart K."/>
        </authorList>
    </citation>
    <scope>NUCLEOTIDE SEQUENCE</scope>
    <source>
        <strain evidence="1">Lh_38</strain>
    </source>
</reference>
<dbReference type="Proteomes" id="UP000738270">
    <property type="component" value="Unassembled WGS sequence"/>
</dbReference>
<sequence>MCPIPLAPVPGLPAVVVVPTTVAGTAAGAAIGGAITAIPVRSPEAQPVSPLVRHSVRATTRAPIEVDLPSIDEAAITEQTDTTLTQWEESGPVGQAAATAVRDVVEAAPGIDQQARDWATAQPGGQQVVDAIDGALAQFGRGSAGVAAQLVSGAVGAGVTQA</sequence>